<dbReference type="EMBL" id="QJSP01000002">
    <property type="protein sequence ID" value="PYE20030.1"/>
    <property type="molecule type" value="Genomic_DNA"/>
</dbReference>
<reference evidence="2 3" key="1">
    <citation type="submission" date="2018-06" db="EMBL/GenBank/DDBJ databases">
        <title>Genomic Encyclopedia of Type Strains, Phase IV (KMG-IV): sequencing the most valuable type-strain genomes for metagenomic binning, comparative biology and taxonomic classification.</title>
        <authorList>
            <person name="Goeker M."/>
        </authorList>
    </citation>
    <scope>NUCLEOTIDE SEQUENCE [LARGE SCALE GENOMIC DNA]</scope>
    <source>
        <strain evidence="2 3">DSM 45521</strain>
    </source>
</reference>
<name>A0A318RUJ4_WILLI</name>
<evidence type="ECO:0000313" key="3">
    <source>
        <dbReference type="Proteomes" id="UP000247591"/>
    </source>
</evidence>
<evidence type="ECO:0000259" key="1">
    <source>
        <dbReference type="Pfam" id="PF12697"/>
    </source>
</evidence>
<evidence type="ECO:0000313" key="2">
    <source>
        <dbReference type="EMBL" id="PYE20030.1"/>
    </source>
</evidence>
<dbReference type="PANTHER" id="PTHR43194:SF2">
    <property type="entry name" value="PEROXISOMAL MEMBRANE PROTEIN LPX1"/>
    <property type="match status" value="1"/>
</dbReference>
<dbReference type="Pfam" id="PF12697">
    <property type="entry name" value="Abhydrolase_6"/>
    <property type="match status" value="1"/>
</dbReference>
<protein>
    <submittedName>
        <fullName evidence="2">Pimeloyl-ACP methyl ester carboxylesterase</fullName>
    </submittedName>
</protein>
<keyword evidence="3" id="KW-1185">Reference proteome</keyword>
<comment type="caution">
    <text evidence="2">The sequence shown here is derived from an EMBL/GenBank/DDBJ whole genome shotgun (WGS) entry which is preliminary data.</text>
</comment>
<dbReference type="Proteomes" id="UP000247591">
    <property type="component" value="Unassembled WGS sequence"/>
</dbReference>
<proteinExistence type="predicted"/>
<gene>
    <name evidence="2" type="ORF">DFR67_102168</name>
</gene>
<dbReference type="InterPro" id="IPR050228">
    <property type="entry name" value="Carboxylesterase_BioH"/>
</dbReference>
<dbReference type="PANTHER" id="PTHR43194">
    <property type="entry name" value="HYDROLASE ALPHA/BETA FOLD FAMILY"/>
    <property type="match status" value="1"/>
</dbReference>
<dbReference type="AlphaFoldDB" id="A0A318RUJ4"/>
<accession>A0A318RUJ4</accession>
<organism evidence="2 3">
    <name type="scientific">Williamsia limnetica</name>
    <dbReference type="NCBI Taxonomy" id="882452"/>
    <lineage>
        <taxon>Bacteria</taxon>
        <taxon>Bacillati</taxon>
        <taxon>Actinomycetota</taxon>
        <taxon>Actinomycetes</taxon>
        <taxon>Mycobacteriales</taxon>
        <taxon>Nocardiaceae</taxon>
        <taxon>Williamsia</taxon>
    </lineage>
</organism>
<dbReference type="InterPro" id="IPR000073">
    <property type="entry name" value="AB_hydrolase_1"/>
</dbReference>
<feature type="domain" description="AB hydrolase-1" evidence="1">
    <location>
        <begin position="19"/>
        <end position="244"/>
    </location>
</feature>
<sequence>MSADTGFIDYGGMPDQPPIVLMHGLMGRGRTWQRQIPWLRRYGRVFAFDAAWHTGRDIAPPADLDELSTERFVADLAEVLTWIDMGPAVLIGHSMGALHSWCVAAEYPELVSALVIEDMAPDFRGRTTQGWQPWFDSWPSKFDSLEHAQDMFGDIAGRYFYEAFDDGVLHGRLDIWAQIAEEWGQRDFWDQWHRVAAPSLLIEAGNSVVPPGQMATMAESKDNSIYLKVAGASHLVHDDAPNEYRGAVEAFLCGRPAPWRSSNIKP</sequence>
<dbReference type="InterPro" id="IPR029058">
    <property type="entry name" value="AB_hydrolase_fold"/>
</dbReference>
<dbReference type="SUPFAM" id="SSF53474">
    <property type="entry name" value="alpha/beta-Hydrolases"/>
    <property type="match status" value="1"/>
</dbReference>
<dbReference type="GO" id="GO:0003824">
    <property type="term" value="F:catalytic activity"/>
    <property type="evidence" value="ECO:0007669"/>
    <property type="project" value="UniProtKB-ARBA"/>
</dbReference>
<dbReference type="Gene3D" id="3.40.50.1820">
    <property type="entry name" value="alpha/beta hydrolase"/>
    <property type="match status" value="1"/>
</dbReference>